<dbReference type="GO" id="GO:0070847">
    <property type="term" value="C:core mediator complex"/>
    <property type="evidence" value="ECO:0007669"/>
    <property type="project" value="TreeGrafter"/>
</dbReference>
<keyword evidence="5" id="KW-1185">Reference proteome</keyword>
<dbReference type="CDD" id="cd09272">
    <property type="entry name" value="RNase_HI_RT_Ty1"/>
    <property type="match status" value="1"/>
</dbReference>
<dbReference type="PANTHER" id="PTHR12809">
    <property type="entry name" value="MEDIATOR COMPLEX SUBUNIT"/>
    <property type="match status" value="1"/>
</dbReference>
<dbReference type="PANTHER" id="PTHR12809:SF2">
    <property type="entry name" value="MEDIATOR OF RNA POLYMERASE II TRANSCRIPTION SUBUNIT 14"/>
    <property type="match status" value="1"/>
</dbReference>
<evidence type="ECO:0000256" key="1">
    <source>
        <dbReference type="SAM" id="MobiDB-lite"/>
    </source>
</evidence>
<feature type="region of interest" description="Disordered" evidence="1">
    <location>
        <begin position="714"/>
        <end position="736"/>
    </location>
</feature>
<evidence type="ECO:0000259" key="3">
    <source>
        <dbReference type="Pfam" id="PF13966"/>
    </source>
</evidence>
<evidence type="ECO:0000313" key="5">
    <source>
        <dbReference type="Proteomes" id="UP001341281"/>
    </source>
</evidence>
<dbReference type="Pfam" id="PF13966">
    <property type="entry name" value="zf-RVT"/>
    <property type="match status" value="1"/>
</dbReference>
<organism evidence="4 5">
    <name type="scientific">Paspalum notatum var. saurae</name>
    <dbReference type="NCBI Taxonomy" id="547442"/>
    <lineage>
        <taxon>Eukaryota</taxon>
        <taxon>Viridiplantae</taxon>
        <taxon>Streptophyta</taxon>
        <taxon>Embryophyta</taxon>
        <taxon>Tracheophyta</taxon>
        <taxon>Spermatophyta</taxon>
        <taxon>Magnoliopsida</taxon>
        <taxon>Liliopsida</taxon>
        <taxon>Poales</taxon>
        <taxon>Poaceae</taxon>
        <taxon>PACMAD clade</taxon>
        <taxon>Panicoideae</taxon>
        <taxon>Andropogonodae</taxon>
        <taxon>Paspaleae</taxon>
        <taxon>Paspalinae</taxon>
        <taxon>Paspalum</taxon>
    </lineage>
</organism>
<dbReference type="GO" id="GO:0016592">
    <property type="term" value="C:mediator complex"/>
    <property type="evidence" value="ECO:0007669"/>
    <property type="project" value="InterPro"/>
</dbReference>
<dbReference type="InterPro" id="IPR043502">
    <property type="entry name" value="DNA/RNA_pol_sf"/>
</dbReference>
<dbReference type="GO" id="GO:0006357">
    <property type="term" value="P:regulation of transcription by RNA polymerase II"/>
    <property type="evidence" value="ECO:0007669"/>
    <property type="project" value="InterPro"/>
</dbReference>
<accession>A0AAQ3XCU2</accession>
<evidence type="ECO:0000259" key="2">
    <source>
        <dbReference type="Pfam" id="PF07727"/>
    </source>
</evidence>
<dbReference type="InterPro" id="IPR026960">
    <property type="entry name" value="RVT-Znf"/>
</dbReference>
<dbReference type="InterPro" id="IPR013947">
    <property type="entry name" value="Mediator_Med14"/>
</dbReference>
<dbReference type="Proteomes" id="UP001341281">
    <property type="component" value="Chromosome 09"/>
</dbReference>
<feature type="domain" description="Reverse transcriptase zinc-binding" evidence="3">
    <location>
        <begin position="432"/>
        <end position="498"/>
    </location>
</feature>
<dbReference type="SUPFAM" id="SSF56672">
    <property type="entry name" value="DNA/RNA polymerases"/>
    <property type="match status" value="1"/>
</dbReference>
<evidence type="ECO:0000313" key="4">
    <source>
        <dbReference type="EMBL" id="WVZ93595.1"/>
    </source>
</evidence>
<feature type="compositionally biased region" description="Basic and acidic residues" evidence="1">
    <location>
        <begin position="714"/>
        <end position="723"/>
    </location>
</feature>
<feature type="domain" description="Reverse transcriptase Ty1/copia-type" evidence="2">
    <location>
        <begin position="11"/>
        <end position="226"/>
    </location>
</feature>
<name>A0AAQ3XCU2_PASNO</name>
<dbReference type="AlphaFoldDB" id="A0AAQ3XCU2"/>
<proteinExistence type="predicted"/>
<sequence length="858" mass="96237">MEAEHTALLRNATWDLVPKPQHANVVFGKWIFKHKFHADGSLERHKARWVLRGFTQRTGIDYVETFSPVVKPATVRTLDVTNAFLHGTLTDTVYCVQPSGFEDPAHLEYVCRFNKSFRFATYLTTLGFVESKSDTSLFVYQRGPDTAYLLYVDDIILTASSTALLRRIIGALQQQFSMKDLGTLHHLLGMHVQPHDGGLFLSQRQYMLDILDRAGTSECKLCLTPVDTNPKLSDTDGALVQDATDFRSLAGALQYLTFTRLAYAVQQVCLHVHAPCEPHLAALKRILRYIRVFLGDNLVSWSSKLQMTVSRSCAEAEYHAVANAVAEASWLRQLLQELHAPLRRSTLVYCDNISTVYIASNPVQHQRTKHIEIDLHFVRDRVALGEVRVLHVPTSLQFADFFTKGLPSPVFTEFRSSLNVRQAAVSTGGVGGWKRIWKRWAPLKCKYFLWLAKNNRCCTAERLAKRGLQHPMVCPFCDQADETIQHILVGYVFSCQIWAKILHSLNSASFTPLATDTRLFSLWAHSIKLAPKEVWKGLNTVHPSGLGELEIQKFVCSRAVNQVSSGSSIGDEGLLWCRARAANLHVLFRRSQAPAGGYVFAVSVQRTQLLLQVLNVKRFHHQQQKQQQQASTLALEELATSEINEICDYFSRRVACEPYDASRVASFITLLTLPISVLREFISLIAWKRSKSQAHGEIASSQRVRVELGLEKHHGSVSDDHTEGSSSSKSSMKHDRANSSVDFGLTFVLENTLKHLSTVGGAAWLPYCVSVRLRYIFGDNGHVMFLAMEGSHSGKACWLQNENWERCKQTVARAVEAANGCPAIGETGQGRLRLVAEMIHKQLQLSLQQLRDAPLSSS</sequence>
<reference evidence="4 5" key="1">
    <citation type="submission" date="2024-02" db="EMBL/GenBank/DDBJ databases">
        <title>High-quality chromosome-scale genome assembly of Pensacola bahiagrass (Paspalum notatum Flugge var. saurae).</title>
        <authorList>
            <person name="Vega J.M."/>
            <person name="Podio M."/>
            <person name="Orjuela J."/>
            <person name="Siena L.A."/>
            <person name="Pessino S.C."/>
            <person name="Combes M.C."/>
            <person name="Mariac C."/>
            <person name="Albertini E."/>
            <person name="Pupilli F."/>
            <person name="Ortiz J.P.A."/>
            <person name="Leblanc O."/>
        </authorList>
    </citation>
    <scope>NUCLEOTIDE SEQUENCE [LARGE SCALE GENOMIC DNA]</scope>
    <source>
        <strain evidence="4">R1</strain>
        <tissue evidence="4">Leaf</tissue>
    </source>
</reference>
<dbReference type="EMBL" id="CP144753">
    <property type="protein sequence ID" value="WVZ93595.1"/>
    <property type="molecule type" value="Genomic_DNA"/>
</dbReference>
<dbReference type="Pfam" id="PF07727">
    <property type="entry name" value="RVT_2"/>
    <property type="match status" value="1"/>
</dbReference>
<protein>
    <recommendedName>
        <fullName evidence="6">Reverse transcriptase Ty1/copia-type domain-containing protein</fullName>
    </recommendedName>
</protein>
<gene>
    <name evidence="4" type="ORF">U9M48_039563</name>
</gene>
<dbReference type="InterPro" id="IPR013103">
    <property type="entry name" value="RVT_2"/>
</dbReference>
<evidence type="ECO:0008006" key="6">
    <source>
        <dbReference type="Google" id="ProtNLM"/>
    </source>
</evidence>
<dbReference type="GO" id="GO:0003712">
    <property type="term" value="F:transcription coregulator activity"/>
    <property type="evidence" value="ECO:0007669"/>
    <property type="project" value="InterPro"/>
</dbReference>